<dbReference type="InterPro" id="IPR004107">
    <property type="entry name" value="Integrase_SAM-like_N"/>
</dbReference>
<dbReference type="Pfam" id="PF00589">
    <property type="entry name" value="Phage_integrase"/>
    <property type="match status" value="1"/>
</dbReference>
<dbReference type="InterPro" id="IPR050090">
    <property type="entry name" value="Tyrosine_recombinase_XerCD"/>
</dbReference>
<gene>
    <name evidence="6" type="ORF">SAMN05421793_1593</name>
</gene>
<comment type="similarity">
    <text evidence="1">Belongs to the 'phage' integrase family.</text>
</comment>
<proteinExistence type="inferred from homology"/>
<evidence type="ECO:0000259" key="5">
    <source>
        <dbReference type="PROSITE" id="PS51898"/>
    </source>
</evidence>
<evidence type="ECO:0000256" key="3">
    <source>
        <dbReference type="ARBA" id="ARBA00023125"/>
    </source>
</evidence>
<dbReference type="Pfam" id="PF13495">
    <property type="entry name" value="Phage_int_SAM_4"/>
    <property type="match status" value="1"/>
</dbReference>
<accession>A0A1H6M9W3</accession>
<dbReference type="RefSeq" id="WP_260255252.1">
    <property type="nucleotide sequence ID" value="NZ_DALZAR010000064.1"/>
</dbReference>
<evidence type="ECO:0000256" key="1">
    <source>
        <dbReference type="ARBA" id="ARBA00008857"/>
    </source>
</evidence>
<evidence type="ECO:0000313" key="6">
    <source>
        <dbReference type="EMBL" id="SEH94488.1"/>
    </source>
</evidence>
<name>A0A1H6M9W3_9FLAO</name>
<keyword evidence="4" id="KW-0233">DNA recombination</keyword>
<dbReference type="EMBL" id="FNWX01000059">
    <property type="protein sequence ID" value="SEH94488.1"/>
    <property type="molecule type" value="Genomic_DNA"/>
</dbReference>
<dbReference type="PANTHER" id="PTHR30349">
    <property type="entry name" value="PHAGE INTEGRASE-RELATED"/>
    <property type="match status" value="1"/>
</dbReference>
<dbReference type="PROSITE" id="PS51898">
    <property type="entry name" value="TYR_RECOMBINASE"/>
    <property type="match status" value="1"/>
</dbReference>
<feature type="domain" description="Tyr recombinase" evidence="5">
    <location>
        <begin position="179"/>
        <end position="351"/>
    </location>
</feature>
<keyword evidence="3" id="KW-0238">DNA-binding</keyword>
<sequence length="356" mass="41621">MMDLDLYNFSFGTHRDKNVIWIRFEKNNTLIQELRKDFPSARWSSTNRAWHLPDLPAVRDALKLARKEWGSQIKSEIDEVNQKAFSDFIDQLKLKAYSKNTIRTYITEFGHLLRILRTFPVDDLSEDRLKDYFLYCLEKEKIKENHLNSRINAVKFYYEQVRKKSKMFFDIPRPKTPKLLPKMLSQAEVRKIFDHTTNQKHLLMLQLCYGMGLRVSEIVNLKIEHINSGNMLVLIAGAKGKKDRYTNLPESVLVLLRAYYKTYRPKDYLFEGQYGGAYTVRSVQSVFKQAMAKAKVNKSIGVHGLRHSYATHLMESGADIRFLQELLGHNSIKTTQIYTHITDVSKSKIKSPLDFL</sequence>
<protein>
    <submittedName>
        <fullName evidence="6">Site-specific recombinase XerD</fullName>
    </submittedName>
</protein>
<dbReference type="InterPro" id="IPR002104">
    <property type="entry name" value="Integrase_catalytic"/>
</dbReference>
<dbReference type="PANTHER" id="PTHR30349:SF41">
    <property type="entry name" value="INTEGRASE_RECOMBINASE PROTEIN MJ0367-RELATED"/>
    <property type="match status" value="1"/>
</dbReference>
<dbReference type="GO" id="GO:0006310">
    <property type="term" value="P:DNA recombination"/>
    <property type="evidence" value="ECO:0007669"/>
    <property type="project" value="UniProtKB-KW"/>
</dbReference>
<dbReference type="Gene3D" id="1.10.150.130">
    <property type="match status" value="1"/>
</dbReference>
<dbReference type="AlphaFoldDB" id="A0A1H6M9W3"/>
<dbReference type="SUPFAM" id="SSF56349">
    <property type="entry name" value="DNA breaking-rejoining enzymes"/>
    <property type="match status" value="1"/>
</dbReference>
<dbReference type="InterPro" id="IPR010998">
    <property type="entry name" value="Integrase_recombinase_N"/>
</dbReference>
<dbReference type="Proteomes" id="UP000198555">
    <property type="component" value="Unassembled WGS sequence"/>
</dbReference>
<dbReference type="Gene3D" id="1.10.443.10">
    <property type="entry name" value="Intergrase catalytic core"/>
    <property type="match status" value="1"/>
</dbReference>
<keyword evidence="7" id="KW-1185">Reference proteome</keyword>
<dbReference type="GO" id="GO:0015074">
    <property type="term" value="P:DNA integration"/>
    <property type="evidence" value="ECO:0007669"/>
    <property type="project" value="UniProtKB-KW"/>
</dbReference>
<organism evidence="6 7">
    <name type="scientific">Epilithonimonas hominis</name>
    <dbReference type="NCBI Taxonomy" id="420404"/>
    <lineage>
        <taxon>Bacteria</taxon>
        <taxon>Pseudomonadati</taxon>
        <taxon>Bacteroidota</taxon>
        <taxon>Flavobacteriia</taxon>
        <taxon>Flavobacteriales</taxon>
        <taxon>Weeksellaceae</taxon>
        <taxon>Chryseobacterium group</taxon>
        <taxon>Epilithonimonas</taxon>
    </lineage>
</organism>
<dbReference type="InterPro" id="IPR013762">
    <property type="entry name" value="Integrase-like_cat_sf"/>
</dbReference>
<keyword evidence="2" id="KW-0229">DNA integration</keyword>
<reference evidence="7" key="1">
    <citation type="submission" date="2016-10" db="EMBL/GenBank/DDBJ databases">
        <authorList>
            <person name="Varghese N."/>
            <person name="Submissions S."/>
        </authorList>
    </citation>
    <scope>NUCLEOTIDE SEQUENCE [LARGE SCALE GENOMIC DNA]</scope>
    <source>
        <strain evidence="7">DSM 19326</strain>
    </source>
</reference>
<dbReference type="InterPro" id="IPR011010">
    <property type="entry name" value="DNA_brk_join_enz"/>
</dbReference>
<evidence type="ECO:0000256" key="4">
    <source>
        <dbReference type="ARBA" id="ARBA00023172"/>
    </source>
</evidence>
<evidence type="ECO:0000313" key="7">
    <source>
        <dbReference type="Proteomes" id="UP000198555"/>
    </source>
</evidence>
<dbReference type="GO" id="GO:0003677">
    <property type="term" value="F:DNA binding"/>
    <property type="evidence" value="ECO:0007669"/>
    <property type="project" value="UniProtKB-KW"/>
</dbReference>
<evidence type="ECO:0000256" key="2">
    <source>
        <dbReference type="ARBA" id="ARBA00022908"/>
    </source>
</evidence>